<feature type="non-terminal residue" evidence="2">
    <location>
        <position position="1"/>
    </location>
</feature>
<sequence>GLGFTIVRYNIGGGAYTGGDSNLRPFADMPGFRPGGPSGPYVWAADARQRSVLLGARARGAQIFEAFSNSPPWWMTMSGSVTGNHNWGQDNLDGKYYTAFVDYLTEVVRYYQDEHDLHFDYLAPFNEPVEGWWNINRSKAAQEGCNFRFSSMRQVVLDVKRALLDKGLSTKLSVFDAWSFNTPKLLRLMDEPLVSAIDQVNVHTYINFVTREETARRKEVRQAVSSIGKRLWMSEYGPLNWNGNEWEVAVQVARHISLDINELQPSAWCYWQALEVPGSLWGLIQCLFTYQGKHDLQIRKQYQVLKHFSRFIRPGFEMLPTEKFADSLVAARDESGTSLVLVVTNTSSRSKDVSYSTGCVPRIASKAFQASVFRSSASEDFVQLPSLAFTVESPNVVVWIPPKSVTTLVVF</sequence>
<dbReference type="InParanoid" id="D8RNV7"/>
<dbReference type="Proteomes" id="UP000001514">
    <property type="component" value="Unassembled WGS sequence"/>
</dbReference>
<dbReference type="AlphaFoldDB" id="D8RNV7"/>
<dbReference type="Gene3D" id="2.60.40.1180">
    <property type="entry name" value="Golgi alpha-mannosidase II"/>
    <property type="match status" value="1"/>
</dbReference>
<dbReference type="eggNOG" id="ENOG502QQKZ">
    <property type="taxonomic scope" value="Eukaryota"/>
</dbReference>
<dbReference type="HOGENOM" id="CLU_025930_0_0_1"/>
<dbReference type="PANTHER" id="PTHR42767:SF1">
    <property type="entry name" value="ENDO-BETA-1,6-GALACTANASE-LIKE DOMAIN-CONTAINING PROTEIN"/>
    <property type="match status" value="1"/>
</dbReference>
<organism evidence="3">
    <name type="scientific">Selaginella moellendorffii</name>
    <name type="common">Spikemoss</name>
    <dbReference type="NCBI Taxonomy" id="88036"/>
    <lineage>
        <taxon>Eukaryota</taxon>
        <taxon>Viridiplantae</taxon>
        <taxon>Streptophyta</taxon>
        <taxon>Embryophyta</taxon>
        <taxon>Tracheophyta</taxon>
        <taxon>Lycopodiopsida</taxon>
        <taxon>Selaginellales</taxon>
        <taxon>Selaginellaceae</taxon>
        <taxon>Selaginella</taxon>
    </lineage>
</organism>
<dbReference type="STRING" id="88036.D8RNV7"/>
<dbReference type="KEGG" id="smo:SELMODRAFT_98368"/>
<keyword evidence="3" id="KW-1185">Reference proteome</keyword>
<dbReference type="Gramene" id="EFJ26147">
    <property type="protein sequence ID" value="EFJ26147"/>
    <property type="gene ID" value="SELMODRAFT_98368"/>
</dbReference>
<dbReference type="SUPFAM" id="SSF51445">
    <property type="entry name" value="(Trans)glycosidases"/>
    <property type="match status" value="1"/>
</dbReference>
<dbReference type="OMA" id="AWWAKAF"/>
<evidence type="ECO:0000259" key="1">
    <source>
        <dbReference type="Pfam" id="PF14587"/>
    </source>
</evidence>
<evidence type="ECO:0000313" key="3">
    <source>
        <dbReference type="Proteomes" id="UP000001514"/>
    </source>
</evidence>
<dbReference type="EMBL" id="GL377585">
    <property type="protein sequence ID" value="EFJ26147.1"/>
    <property type="molecule type" value="Genomic_DNA"/>
</dbReference>
<feature type="domain" description="Endo-beta-1,6-galactanase-like" evidence="1">
    <location>
        <begin position="1"/>
        <end position="180"/>
    </location>
</feature>
<proteinExistence type="predicted"/>
<dbReference type="InterPro" id="IPR013780">
    <property type="entry name" value="Glyco_hydro_b"/>
</dbReference>
<protein>
    <recommendedName>
        <fullName evidence="1">Endo-beta-1,6-galactanase-like domain-containing protein</fullName>
    </recommendedName>
</protein>
<dbReference type="InterPro" id="IPR039743">
    <property type="entry name" value="6GAL/EXGAL"/>
</dbReference>
<dbReference type="OrthoDB" id="543060at2759"/>
<reference evidence="2 3" key="1">
    <citation type="journal article" date="2011" name="Science">
        <title>The Selaginella genome identifies genetic changes associated with the evolution of vascular plants.</title>
        <authorList>
            <person name="Banks J.A."/>
            <person name="Nishiyama T."/>
            <person name="Hasebe M."/>
            <person name="Bowman J.L."/>
            <person name="Gribskov M."/>
            <person name="dePamphilis C."/>
            <person name="Albert V.A."/>
            <person name="Aono N."/>
            <person name="Aoyama T."/>
            <person name="Ambrose B.A."/>
            <person name="Ashton N.W."/>
            <person name="Axtell M.J."/>
            <person name="Barker E."/>
            <person name="Barker M.S."/>
            <person name="Bennetzen J.L."/>
            <person name="Bonawitz N.D."/>
            <person name="Chapple C."/>
            <person name="Cheng C."/>
            <person name="Correa L.G."/>
            <person name="Dacre M."/>
            <person name="DeBarry J."/>
            <person name="Dreyer I."/>
            <person name="Elias M."/>
            <person name="Engstrom E.M."/>
            <person name="Estelle M."/>
            <person name="Feng L."/>
            <person name="Finet C."/>
            <person name="Floyd S.K."/>
            <person name="Frommer W.B."/>
            <person name="Fujita T."/>
            <person name="Gramzow L."/>
            <person name="Gutensohn M."/>
            <person name="Harholt J."/>
            <person name="Hattori M."/>
            <person name="Heyl A."/>
            <person name="Hirai T."/>
            <person name="Hiwatashi Y."/>
            <person name="Ishikawa M."/>
            <person name="Iwata M."/>
            <person name="Karol K.G."/>
            <person name="Koehler B."/>
            <person name="Kolukisaoglu U."/>
            <person name="Kubo M."/>
            <person name="Kurata T."/>
            <person name="Lalonde S."/>
            <person name="Li K."/>
            <person name="Li Y."/>
            <person name="Litt A."/>
            <person name="Lyons E."/>
            <person name="Manning G."/>
            <person name="Maruyama T."/>
            <person name="Michael T.P."/>
            <person name="Mikami K."/>
            <person name="Miyazaki S."/>
            <person name="Morinaga S."/>
            <person name="Murata T."/>
            <person name="Mueller-Roeber B."/>
            <person name="Nelson D.R."/>
            <person name="Obara M."/>
            <person name="Oguri Y."/>
            <person name="Olmstead R.G."/>
            <person name="Onodera N."/>
            <person name="Petersen B.L."/>
            <person name="Pils B."/>
            <person name="Prigge M."/>
            <person name="Rensing S.A."/>
            <person name="Riano-Pachon D.M."/>
            <person name="Roberts A.W."/>
            <person name="Sato Y."/>
            <person name="Scheller H.V."/>
            <person name="Schulz B."/>
            <person name="Schulz C."/>
            <person name="Shakirov E.V."/>
            <person name="Shibagaki N."/>
            <person name="Shinohara N."/>
            <person name="Shippen D.E."/>
            <person name="Soerensen I."/>
            <person name="Sotooka R."/>
            <person name="Sugimoto N."/>
            <person name="Sugita M."/>
            <person name="Sumikawa N."/>
            <person name="Tanurdzic M."/>
            <person name="Theissen G."/>
            <person name="Ulvskov P."/>
            <person name="Wakazuki S."/>
            <person name="Weng J.K."/>
            <person name="Willats W.W."/>
            <person name="Wipf D."/>
            <person name="Wolf P.G."/>
            <person name="Yang L."/>
            <person name="Zimmer A.D."/>
            <person name="Zhu Q."/>
            <person name="Mitros T."/>
            <person name="Hellsten U."/>
            <person name="Loque D."/>
            <person name="Otillar R."/>
            <person name="Salamov A."/>
            <person name="Schmutz J."/>
            <person name="Shapiro H."/>
            <person name="Lindquist E."/>
            <person name="Lucas S."/>
            <person name="Rokhsar D."/>
            <person name="Grigoriev I.V."/>
        </authorList>
    </citation>
    <scope>NUCLEOTIDE SEQUENCE [LARGE SCALE GENOMIC DNA]</scope>
</reference>
<dbReference type="InterPro" id="IPR039514">
    <property type="entry name" value="6GAL-like"/>
</dbReference>
<dbReference type="InterPro" id="IPR017853">
    <property type="entry name" value="GH"/>
</dbReference>
<dbReference type="Pfam" id="PF14587">
    <property type="entry name" value="Glyco_hydr_30_2"/>
    <property type="match status" value="1"/>
</dbReference>
<evidence type="ECO:0000313" key="2">
    <source>
        <dbReference type="EMBL" id="EFJ26147.1"/>
    </source>
</evidence>
<gene>
    <name evidence="2" type="ORF">SELMODRAFT_98368</name>
</gene>
<accession>D8RNV7</accession>
<dbReference type="PANTHER" id="PTHR42767">
    <property type="entry name" value="ENDO-BETA-1,6-GALACTANASE"/>
    <property type="match status" value="1"/>
</dbReference>
<name>D8RNV7_SELML</name>
<dbReference type="Gene3D" id="3.20.20.80">
    <property type="entry name" value="Glycosidases"/>
    <property type="match status" value="1"/>
</dbReference>
<dbReference type="GO" id="GO:0004553">
    <property type="term" value="F:hydrolase activity, hydrolyzing O-glycosyl compounds"/>
    <property type="evidence" value="ECO:0007669"/>
    <property type="project" value="InterPro"/>
</dbReference>